<dbReference type="PROSITE" id="PS51375">
    <property type="entry name" value="PPR"/>
    <property type="match status" value="3"/>
</dbReference>
<evidence type="ECO:0000256" key="3">
    <source>
        <dbReference type="PROSITE-ProRule" id="PRU00708"/>
    </source>
</evidence>
<evidence type="ECO:0000256" key="1">
    <source>
        <dbReference type="ARBA" id="ARBA00007626"/>
    </source>
</evidence>
<gene>
    <name evidence="4" type="ORF">FNV43_RR20231</name>
</gene>
<organism evidence="4 5">
    <name type="scientific">Rhamnella rubrinervis</name>
    <dbReference type="NCBI Taxonomy" id="2594499"/>
    <lineage>
        <taxon>Eukaryota</taxon>
        <taxon>Viridiplantae</taxon>
        <taxon>Streptophyta</taxon>
        <taxon>Embryophyta</taxon>
        <taxon>Tracheophyta</taxon>
        <taxon>Spermatophyta</taxon>
        <taxon>Magnoliopsida</taxon>
        <taxon>eudicotyledons</taxon>
        <taxon>Gunneridae</taxon>
        <taxon>Pentapetalae</taxon>
        <taxon>rosids</taxon>
        <taxon>fabids</taxon>
        <taxon>Rosales</taxon>
        <taxon>Rhamnaceae</taxon>
        <taxon>rhamnoid group</taxon>
        <taxon>Rhamneae</taxon>
        <taxon>Rhamnella</taxon>
    </lineage>
</organism>
<comment type="caution">
    <text evidence="4">The sequence shown here is derived from an EMBL/GenBank/DDBJ whole genome shotgun (WGS) entry which is preliminary data.</text>
</comment>
<keyword evidence="5" id="KW-1185">Reference proteome</keyword>
<feature type="repeat" description="PPR" evidence="3">
    <location>
        <begin position="282"/>
        <end position="316"/>
    </location>
</feature>
<feature type="repeat" description="PPR" evidence="3">
    <location>
        <begin position="317"/>
        <end position="351"/>
    </location>
</feature>
<dbReference type="Proteomes" id="UP000796880">
    <property type="component" value="Unassembled WGS sequence"/>
</dbReference>
<dbReference type="AlphaFoldDB" id="A0A8K0DZZ6"/>
<evidence type="ECO:0000313" key="4">
    <source>
        <dbReference type="EMBL" id="KAF3437478.1"/>
    </source>
</evidence>
<dbReference type="EMBL" id="VOIH02000009">
    <property type="protein sequence ID" value="KAF3437478.1"/>
    <property type="molecule type" value="Genomic_DNA"/>
</dbReference>
<keyword evidence="2" id="KW-0677">Repeat</keyword>
<proteinExistence type="inferred from homology"/>
<accession>A0A8K0DZZ6</accession>
<dbReference type="Gene3D" id="1.25.40.10">
    <property type="entry name" value="Tetratricopeptide repeat domain"/>
    <property type="match status" value="2"/>
</dbReference>
<dbReference type="OrthoDB" id="185373at2759"/>
<evidence type="ECO:0000256" key="2">
    <source>
        <dbReference type="ARBA" id="ARBA00022737"/>
    </source>
</evidence>
<evidence type="ECO:0008006" key="6">
    <source>
        <dbReference type="Google" id="ProtNLM"/>
    </source>
</evidence>
<comment type="similarity">
    <text evidence="1">Belongs to the PPR family. P subfamily.</text>
</comment>
<dbReference type="NCBIfam" id="TIGR00756">
    <property type="entry name" value="PPR"/>
    <property type="match status" value="3"/>
</dbReference>
<evidence type="ECO:0000313" key="5">
    <source>
        <dbReference type="Proteomes" id="UP000796880"/>
    </source>
</evidence>
<dbReference type="PANTHER" id="PTHR47447:SF17">
    <property type="entry name" value="OS12G0638900 PROTEIN"/>
    <property type="match status" value="1"/>
</dbReference>
<dbReference type="Pfam" id="PF13812">
    <property type="entry name" value="PPR_3"/>
    <property type="match status" value="2"/>
</dbReference>
<protein>
    <recommendedName>
        <fullName evidence="6">Pentatricopeptide repeat-containing protein</fullName>
    </recommendedName>
</protein>
<dbReference type="PANTHER" id="PTHR47447">
    <property type="entry name" value="OS03G0856100 PROTEIN"/>
    <property type="match status" value="1"/>
</dbReference>
<sequence>MLSVSRRFRLSFQCDKARAELSSQSFVSYSAATRLLQNPIALRKSGRDRRTNCITASSFGFSRSWPFFSVVNSFIGSSLSHTTQASLDEEDVIFNELSASIRNAPRSASKICADYVDKLCRTGNLSTAVRLLKFLQDKHVPVGANAYNVLLVAASEKNDIYLISQVFKDAVVSPESLPSTSYLNLARAFMRVNDCGQLLRFIEDVAEMTFPRMTVLNRIIFAFAECRQVDQALLIFGHIKSLECKPDLITYNIILDMFGRTGRVDDMLHEFASMKEAAISPDVISYNTLLNSLRKVGKVDMCAVYFKEMVDNGIAPDLLTYTAMIESSGRSGNIEESLRLFSEMKARQIRPSIYIYRSLINNLKKMGKLDWAMTLLEEMNSCLSDLAGPKDFKRNQRMKDLSKASCMADGIGFKP</sequence>
<dbReference type="InterPro" id="IPR011990">
    <property type="entry name" value="TPR-like_helical_dom_sf"/>
</dbReference>
<feature type="repeat" description="PPR" evidence="3">
    <location>
        <begin position="247"/>
        <end position="281"/>
    </location>
</feature>
<reference evidence="4" key="1">
    <citation type="submission" date="2020-03" db="EMBL/GenBank/DDBJ databases">
        <title>A high-quality chromosome-level genome assembly of a woody plant with both climbing and erect habits, Rhamnella rubrinervis.</title>
        <authorList>
            <person name="Lu Z."/>
            <person name="Yang Y."/>
            <person name="Zhu X."/>
            <person name="Sun Y."/>
        </authorList>
    </citation>
    <scope>NUCLEOTIDE SEQUENCE</scope>
    <source>
        <strain evidence="4">BYM</strain>
        <tissue evidence="4">Leaf</tissue>
    </source>
</reference>
<name>A0A8K0DZZ6_9ROSA</name>
<dbReference type="InterPro" id="IPR002885">
    <property type="entry name" value="PPR_rpt"/>
</dbReference>
<dbReference type="Pfam" id="PF13041">
    <property type="entry name" value="PPR_2"/>
    <property type="match status" value="1"/>
</dbReference>